<dbReference type="Pfam" id="PF00022">
    <property type="entry name" value="Actin"/>
    <property type="match status" value="1"/>
</dbReference>
<dbReference type="InterPro" id="IPR043129">
    <property type="entry name" value="ATPase_NBD"/>
</dbReference>
<dbReference type="RefSeq" id="XP_505903.1">
    <property type="nucleotide sequence ID" value="XM_505903.1"/>
</dbReference>
<evidence type="ECO:0000313" key="4">
    <source>
        <dbReference type="Proteomes" id="UP000182444"/>
    </source>
</evidence>
<reference evidence="3 5" key="2">
    <citation type="submission" date="2018-07" db="EMBL/GenBank/DDBJ databases">
        <title>Draft Genome Assemblies for Five Robust Yarrowia lipolytica Strains Exhibiting High Lipid Production and Pentose Sugar Utilization and Sugar Alcohol Secretion from Undetoxified Lignocellulosic Biomass Hydrolysates.</title>
        <authorList>
            <consortium name="DOE Joint Genome Institute"/>
            <person name="Walker C."/>
            <person name="Ryu S."/>
            <person name="Na H."/>
            <person name="Zane M."/>
            <person name="LaButti K."/>
            <person name="Lipzen A."/>
            <person name="Haridas S."/>
            <person name="Barry K."/>
            <person name="Grigoriev I.V."/>
            <person name="Quarterman J."/>
            <person name="Slininger P."/>
            <person name="Dien B."/>
            <person name="Trinh C.T."/>
        </authorList>
    </citation>
    <scope>NUCLEOTIDE SEQUENCE [LARGE SCALE GENOMIC DNA]</scope>
    <source>
        <strain evidence="3 5">YB392</strain>
    </source>
</reference>
<dbReference type="Gene3D" id="3.90.640.10">
    <property type="entry name" value="Actin, Chain A, domain 4"/>
    <property type="match status" value="1"/>
</dbReference>
<dbReference type="EMBL" id="CP017558">
    <property type="protein sequence ID" value="AOW07735.1"/>
    <property type="molecule type" value="Genomic_DNA"/>
</dbReference>
<dbReference type="OMA" id="NMANGSA"/>
<evidence type="ECO:0000313" key="5">
    <source>
        <dbReference type="Proteomes" id="UP000256601"/>
    </source>
</evidence>
<sequence>MPSLTPPTANGAVQSSSDEVTSIVIECGSSYTRVGFSGDDLPKVVIPTKYGKYTNDKGEDVYEFGLENVHRPVAGKEIYSPVQDGCIQDWDGVAKLWEYAIKEKLKVDDLSEYPLVITEQMWNSSARRAKIAEMCFDKFRSPAISFVKNPLCTAYAAVRPNSIIVEIGSAVASVSTVLDGNVVTKASFHSKFGGDFLNYLILEEFKRKQVEVIPSYLVKKKKDINDPNPSTFLRELPGMTDSYKNFEIERVLDNFKETTLQVNYHPIMPHTPLPPNIQRPYEFPDGSTYIAEQERFGIAESLFRPVEFGPPGVVPEGTLGISELIYHAVLKTDPKAEVQMELLNNIVVVGGTTLLNGLTARIHRDMAQFFTQFHVKQPYLSVTSTERKSLAWTGASVFASLGNFGSSWVIKQEYEEQGADVIDKRFK</sequence>
<proteinExistence type="inferred from homology"/>
<accession>A0A1H6Q0L4</accession>
<dbReference type="Proteomes" id="UP000182444">
    <property type="component" value="Chromosome 1F"/>
</dbReference>
<dbReference type="FunFam" id="3.30.420.40:FF:000058">
    <property type="entry name" value="Putative actin-related protein 5"/>
    <property type="match status" value="1"/>
</dbReference>
<dbReference type="SUPFAM" id="SSF53067">
    <property type="entry name" value="Actin-like ATPase domain"/>
    <property type="match status" value="2"/>
</dbReference>
<name>A0A1H6Q0L4_YARLL</name>
<dbReference type="EMBL" id="KZ859085">
    <property type="protein sequence ID" value="RDW23430.1"/>
    <property type="molecule type" value="Genomic_DNA"/>
</dbReference>
<dbReference type="SMART" id="SM00268">
    <property type="entry name" value="ACTIN"/>
    <property type="match status" value="1"/>
</dbReference>
<dbReference type="VEuPathDB" id="FungiDB:YALI1_F33764g"/>
<dbReference type="eggNOG" id="KOG0679">
    <property type="taxonomic scope" value="Eukaryota"/>
</dbReference>
<organism evidence="2 4">
    <name type="scientific">Yarrowia lipolytica</name>
    <name type="common">Candida lipolytica</name>
    <dbReference type="NCBI Taxonomy" id="4952"/>
    <lineage>
        <taxon>Eukaryota</taxon>
        <taxon>Fungi</taxon>
        <taxon>Dikarya</taxon>
        <taxon>Ascomycota</taxon>
        <taxon>Saccharomycotina</taxon>
        <taxon>Dipodascomycetes</taxon>
        <taxon>Dipodascales</taxon>
        <taxon>Dipodascales incertae sedis</taxon>
        <taxon>Yarrowia</taxon>
    </lineage>
</organism>
<evidence type="ECO:0000256" key="1">
    <source>
        <dbReference type="RuleBase" id="RU000487"/>
    </source>
</evidence>
<evidence type="ECO:0000313" key="2">
    <source>
        <dbReference type="EMBL" id="AOW07735.1"/>
    </source>
</evidence>
<dbReference type="PANTHER" id="PTHR11937">
    <property type="entry name" value="ACTIN"/>
    <property type="match status" value="1"/>
</dbReference>
<dbReference type="InterPro" id="IPR004000">
    <property type="entry name" value="Actin"/>
</dbReference>
<gene>
    <name evidence="3" type="ORF">B0I71DRAFT_135949</name>
    <name evidence="2" type="ORF">YALI1_F33764g</name>
</gene>
<evidence type="ECO:0000313" key="3">
    <source>
        <dbReference type="EMBL" id="RDW23430.1"/>
    </source>
</evidence>
<dbReference type="AlphaFoldDB" id="A0A1H6Q0L4"/>
<comment type="similarity">
    <text evidence="1">Belongs to the actin family.</text>
</comment>
<dbReference type="Proteomes" id="UP000256601">
    <property type="component" value="Unassembled WGS sequence"/>
</dbReference>
<dbReference type="GeneID" id="2908346"/>
<protein>
    <submittedName>
        <fullName evidence="3">Actin family</fullName>
    </submittedName>
</protein>
<dbReference type="Gene3D" id="3.30.420.40">
    <property type="match status" value="2"/>
</dbReference>
<reference evidence="2 4" key="1">
    <citation type="journal article" date="2016" name="PLoS ONE">
        <title>Sequence Assembly of Yarrowia lipolytica Strain W29/CLIB89 Shows Transposable Element Diversity.</title>
        <authorList>
            <person name="Magnan C."/>
            <person name="Yu J."/>
            <person name="Chang I."/>
            <person name="Jahn E."/>
            <person name="Kanomata Y."/>
            <person name="Wu J."/>
            <person name="Zeller M."/>
            <person name="Oakes M."/>
            <person name="Baldi P."/>
            <person name="Sandmeyer S."/>
        </authorList>
    </citation>
    <scope>NUCLEOTIDE SEQUENCE [LARGE SCALE GENOMIC DNA]</scope>
    <source>
        <strain evidence="2">CLIB89</strain>
        <strain evidence="4">CLIB89(W29)</strain>
    </source>
</reference>
<dbReference type="VEuPathDB" id="FungiDB:YALI0_F26345g"/>
<dbReference type="FunFam" id="3.30.420.40:FF:000313">
    <property type="entry name" value="Actin family"/>
    <property type="match status" value="1"/>
</dbReference>
<dbReference type="OrthoDB" id="5132116at2759"/>
<dbReference type="KEGG" id="yli:2908346"/>